<sequence length="86" mass="9468">MLQPNAAGIKIRELLKHTWRTNELHSISHDHPVNTRAFKGSYKLLVHHAGKVIHTENFTVGDTGNGLRINLSGTGSNPHVDQVLIG</sequence>
<reference evidence="1 2" key="1">
    <citation type="submission" date="2024-01" db="EMBL/GenBank/DDBJ databases">
        <title>The genome of the rayed Mediterranean limpet Patella caerulea (Linnaeus, 1758).</title>
        <authorList>
            <person name="Anh-Thu Weber A."/>
            <person name="Halstead-Nussloch G."/>
        </authorList>
    </citation>
    <scope>NUCLEOTIDE SEQUENCE [LARGE SCALE GENOMIC DNA]</scope>
    <source>
        <strain evidence="1">AATW-2023a</strain>
        <tissue evidence="1">Whole specimen</tissue>
    </source>
</reference>
<accession>A0AAN8Q758</accession>
<gene>
    <name evidence="1" type="ORF">SNE40_000534</name>
</gene>
<organism evidence="1 2">
    <name type="scientific">Patella caerulea</name>
    <name type="common">Rayed Mediterranean limpet</name>
    <dbReference type="NCBI Taxonomy" id="87958"/>
    <lineage>
        <taxon>Eukaryota</taxon>
        <taxon>Metazoa</taxon>
        <taxon>Spiralia</taxon>
        <taxon>Lophotrochozoa</taxon>
        <taxon>Mollusca</taxon>
        <taxon>Gastropoda</taxon>
        <taxon>Patellogastropoda</taxon>
        <taxon>Patelloidea</taxon>
        <taxon>Patellidae</taxon>
        <taxon>Patella</taxon>
    </lineage>
</organism>
<protein>
    <submittedName>
        <fullName evidence="1">Uncharacterized protein</fullName>
    </submittedName>
</protein>
<dbReference type="EMBL" id="JAZGQO010000001">
    <property type="protein sequence ID" value="KAK6195013.1"/>
    <property type="molecule type" value="Genomic_DNA"/>
</dbReference>
<keyword evidence="2" id="KW-1185">Reference proteome</keyword>
<evidence type="ECO:0000313" key="1">
    <source>
        <dbReference type="EMBL" id="KAK6195013.1"/>
    </source>
</evidence>
<comment type="caution">
    <text evidence="1">The sequence shown here is derived from an EMBL/GenBank/DDBJ whole genome shotgun (WGS) entry which is preliminary data.</text>
</comment>
<dbReference type="AlphaFoldDB" id="A0AAN8Q758"/>
<evidence type="ECO:0000313" key="2">
    <source>
        <dbReference type="Proteomes" id="UP001347796"/>
    </source>
</evidence>
<name>A0AAN8Q758_PATCE</name>
<dbReference type="Proteomes" id="UP001347796">
    <property type="component" value="Unassembled WGS sequence"/>
</dbReference>
<proteinExistence type="predicted"/>